<organism evidence="3">
    <name type="scientific">marine metagenome</name>
    <dbReference type="NCBI Taxonomy" id="408172"/>
    <lineage>
        <taxon>unclassified sequences</taxon>
        <taxon>metagenomes</taxon>
        <taxon>ecological metagenomes</taxon>
    </lineage>
</organism>
<dbReference type="GO" id="GO:0008410">
    <property type="term" value="F:CoA-transferase activity"/>
    <property type="evidence" value="ECO:0007669"/>
    <property type="project" value="TreeGrafter"/>
</dbReference>
<accession>A0A382EXW1</accession>
<dbReference type="Gene3D" id="3.30.1540.10">
    <property type="entry name" value="formyl-coa transferase, domain 3"/>
    <property type="match status" value="1"/>
</dbReference>
<dbReference type="AlphaFoldDB" id="A0A382EXW1"/>
<dbReference type="SUPFAM" id="SSF89796">
    <property type="entry name" value="CoA-transferase family III (CaiB/BaiF)"/>
    <property type="match status" value="1"/>
</dbReference>
<dbReference type="InterPro" id="IPR003673">
    <property type="entry name" value="CoA-Trfase_fam_III"/>
</dbReference>
<dbReference type="Pfam" id="PF02515">
    <property type="entry name" value="CoA_transf_3"/>
    <property type="match status" value="1"/>
</dbReference>
<sequence>MPGPLDGINILEFTQIIAAPFGGMLLSDMGASVIKVEPVEGEPWRLHSQFLPKESRTYMGLNRGKKSLPLNLKDPKAIAILQKLINTIDVVIINARPDVPKSLGIDYEALSAINPQIIYCDNTAFGRKGPNSHRPGYDIVVQAVSGLLAADNKIADGVPQQVSATAVADYGTGIAIAWSICAALFSRERTGKGQKIDTTLLGTALAMQGSFFELDEYTKQTRLDFIEELSTLRQAGLPYETILKQQQDLSGASSGNIAAFKIYYTTYETSDGVIALGCLSNHLRKKAADAIGLQDPRFEKGYDPESPGMIKKIASLQKTAKREMSFKTTDEWLTIFDIAGVPAGPVRFVEELLDDDQVLANEMVVELEHSLAGKIRMLGPMVQMSETPLKAQSASPPLGEHTSEIL</sequence>
<dbReference type="EMBL" id="UINC01046606">
    <property type="protein sequence ID" value="SVB54843.1"/>
    <property type="molecule type" value="Genomic_DNA"/>
</dbReference>
<protein>
    <recommendedName>
        <fullName evidence="4">CoA transferase</fullName>
    </recommendedName>
</protein>
<evidence type="ECO:0000313" key="3">
    <source>
        <dbReference type="EMBL" id="SVB54843.1"/>
    </source>
</evidence>
<dbReference type="InterPro" id="IPR050483">
    <property type="entry name" value="CoA-transferase_III_domain"/>
</dbReference>
<feature type="region of interest" description="Disordered" evidence="2">
    <location>
        <begin position="387"/>
        <end position="406"/>
    </location>
</feature>
<proteinExistence type="predicted"/>
<dbReference type="PANTHER" id="PTHR48207">
    <property type="entry name" value="SUCCINATE--HYDROXYMETHYLGLUTARATE COA-TRANSFERASE"/>
    <property type="match status" value="1"/>
</dbReference>
<evidence type="ECO:0008006" key="4">
    <source>
        <dbReference type="Google" id="ProtNLM"/>
    </source>
</evidence>
<evidence type="ECO:0000256" key="1">
    <source>
        <dbReference type="ARBA" id="ARBA00022679"/>
    </source>
</evidence>
<feature type="non-terminal residue" evidence="3">
    <location>
        <position position="406"/>
    </location>
</feature>
<dbReference type="InterPro" id="IPR044855">
    <property type="entry name" value="CoA-Trfase_III_dom3_sf"/>
</dbReference>
<keyword evidence="1" id="KW-0808">Transferase</keyword>
<dbReference type="InterPro" id="IPR023606">
    <property type="entry name" value="CoA-Trfase_III_dom_1_sf"/>
</dbReference>
<evidence type="ECO:0000256" key="2">
    <source>
        <dbReference type="SAM" id="MobiDB-lite"/>
    </source>
</evidence>
<dbReference type="PANTHER" id="PTHR48207:SF4">
    <property type="entry name" value="BLL6097 PROTEIN"/>
    <property type="match status" value="1"/>
</dbReference>
<gene>
    <name evidence="3" type="ORF">METZ01_LOCUS207697</name>
</gene>
<name>A0A382EXW1_9ZZZZ</name>
<dbReference type="Gene3D" id="3.40.50.10540">
    <property type="entry name" value="Crotonobetainyl-coa:carnitine coa-transferase, domain 1"/>
    <property type="match status" value="1"/>
</dbReference>
<reference evidence="3" key="1">
    <citation type="submission" date="2018-05" db="EMBL/GenBank/DDBJ databases">
        <authorList>
            <person name="Lanie J.A."/>
            <person name="Ng W.-L."/>
            <person name="Kazmierczak K.M."/>
            <person name="Andrzejewski T.M."/>
            <person name="Davidsen T.M."/>
            <person name="Wayne K.J."/>
            <person name="Tettelin H."/>
            <person name="Glass J.I."/>
            <person name="Rusch D."/>
            <person name="Podicherti R."/>
            <person name="Tsui H.-C.T."/>
            <person name="Winkler M.E."/>
        </authorList>
    </citation>
    <scope>NUCLEOTIDE SEQUENCE</scope>
</reference>